<reference evidence="1 2" key="2">
    <citation type="submission" date="2018-11" db="EMBL/GenBank/DDBJ databases">
        <authorList>
            <consortium name="Pathogen Informatics"/>
        </authorList>
    </citation>
    <scope>NUCLEOTIDE SEQUENCE [LARGE SCALE GENOMIC DNA]</scope>
</reference>
<dbReference type="Gene3D" id="1.10.510.10">
    <property type="entry name" value="Transferase(Phosphotransferase) domain 1"/>
    <property type="match status" value="1"/>
</dbReference>
<dbReference type="EMBL" id="UYRT01012297">
    <property type="protein sequence ID" value="VDK51677.1"/>
    <property type="molecule type" value="Genomic_DNA"/>
</dbReference>
<dbReference type="SUPFAM" id="SSF56112">
    <property type="entry name" value="Protein kinase-like (PK-like)"/>
    <property type="match status" value="1"/>
</dbReference>
<organism evidence="3">
    <name type="scientific">Gongylonema pulchrum</name>
    <dbReference type="NCBI Taxonomy" id="637853"/>
    <lineage>
        <taxon>Eukaryota</taxon>
        <taxon>Metazoa</taxon>
        <taxon>Ecdysozoa</taxon>
        <taxon>Nematoda</taxon>
        <taxon>Chromadorea</taxon>
        <taxon>Rhabditida</taxon>
        <taxon>Spirurina</taxon>
        <taxon>Spiruromorpha</taxon>
        <taxon>Spiruroidea</taxon>
        <taxon>Gongylonematidae</taxon>
        <taxon>Gongylonema</taxon>
    </lineage>
</organism>
<proteinExistence type="predicted"/>
<name>A0A183DAC3_9BILA</name>
<dbReference type="OrthoDB" id="5863508at2759"/>
<dbReference type="Proteomes" id="UP000271098">
    <property type="component" value="Unassembled WGS sequence"/>
</dbReference>
<protein>
    <submittedName>
        <fullName evidence="3">Protein kinase domain-containing protein</fullName>
    </submittedName>
</protein>
<dbReference type="WBParaSite" id="GPUH_0000567201-mRNA-1">
    <property type="protein sequence ID" value="GPUH_0000567201-mRNA-1"/>
    <property type="gene ID" value="GPUH_0000567201"/>
</dbReference>
<dbReference type="InterPro" id="IPR011009">
    <property type="entry name" value="Kinase-like_dom_sf"/>
</dbReference>
<accession>A0A183DAC3</accession>
<gene>
    <name evidence="1" type="ORF">GPUH_LOCUS5667</name>
</gene>
<evidence type="ECO:0000313" key="2">
    <source>
        <dbReference type="Proteomes" id="UP000271098"/>
    </source>
</evidence>
<dbReference type="AlphaFoldDB" id="A0A183DAC3"/>
<sequence length="131" mass="14601">MILKLCGRKLARLFDGPELPTSHAELNVYPVYSKTGRRYIAKVSPGGGLETSLLLQAKKLRENGTLEDACLPILVHHCYHHMSSTNLLVMEYCEHGTLEKLIVANGTVPMHRQHIAKILRGVATALFFLHS</sequence>
<evidence type="ECO:0000313" key="3">
    <source>
        <dbReference type="WBParaSite" id="GPUH_0000567201-mRNA-1"/>
    </source>
</evidence>
<keyword evidence="2" id="KW-1185">Reference proteome</keyword>
<reference evidence="3" key="1">
    <citation type="submission" date="2016-06" db="UniProtKB">
        <authorList>
            <consortium name="WormBaseParasite"/>
        </authorList>
    </citation>
    <scope>IDENTIFICATION</scope>
</reference>
<evidence type="ECO:0000313" key="1">
    <source>
        <dbReference type="EMBL" id="VDK51677.1"/>
    </source>
</evidence>